<reference evidence="2 3" key="1">
    <citation type="submission" date="2018-02" db="EMBL/GenBank/DDBJ databases">
        <title>Genome sequence of Desulfovibrio carbinolicus DSM 3852.</title>
        <authorList>
            <person name="Wilbanks E."/>
            <person name="Skennerton C.T."/>
            <person name="Orphan V.J."/>
        </authorList>
    </citation>
    <scope>NUCLEOTIDE SEQUENCE [LARGE SCALE GENOMIC DNA]</scope>
    <source>
        <strain evidence="2 3">DSM 3852</strain>
    </source>
</reference>
<dbReference type="EMBL" id="CP026538">
    <property type="protein sequence ID" value="QAZ69289.1"/>
    <property type="molecule type" value="Genomic_DNA"/>
</dbReference>
<feature type="signal peptide" evidence="1">
    <location>
        <begin position="1"/>
        <end position="20"/>
    </location>
</feature>
<evidence type="ECO:0000256" key="1">
    <source>
        <dbReference type="SAM" id="SignalP"/>
    </source>
</evidence>
<dbReference type="RefSeq" id="WP_129355539.1">
    <property type="nucleotide sequence ID" value="NZ_CP026538.1"/>
</dbReference>
<evidence type="ECO:0000313" key="2">
    <source>
        <dbReference type="EMBL" id="QAZ69289.1"/>
    </source>
</evidence>
<dbReference type="KEGG" id="dcb:C3Y92_19405"/>
<name>A0A4P6I5E5_9BACT</name>
<organism evidence="2 3">
    <name type="scientific">Solidesulfovibrio carbinolicus</name>
    <dbReference type="NCBI Taxonomy" id="296842"/>
    <lineage>
        <taxon>Bacteria</taxon>
        <taxon>Pseudomonadati</taxon>
        <taxon>Thermodesulfobacteriota</taxon>
        <taxon>Desulfovibrionia</taxon>
        <taxon>Desulfovibrionales</taxon>
        <taxon>Desulfovibrionaceae</taxon>
        <taxon>Solidesulfovibrio</taxon>
    </lineage>
</organism>
<dbReference type="PROSITE" id="PS51257">
    <property type="entry name" value="PROKAR_LIPOPROTEIN"/>
    <property type="match status" value="1"/>
</dbReference>
<proteinExistence type="predicted"/>
<evidence type="ECO:0000313" key="3">
    <source>
        <dbReference type="Proteomes" id="UP000293296"/>
    </source>
</evidence>
<gene>
    <name evidence="2" type="ORF">C3Y92_19405</name>
</gene>
<feature type="chain" id="PRO_5020529988" description="Lipoprotein" evidence="1">
    <location>
        <begin position="21"/>
        <end position="116"/>
    </location>
</feature>
<keyword evidence="3" id="KW-1185">Reference proteome</keyword>
<evidence type="ECO:0008006" key="4">
    <source>
        <dbReference type="Google" id="ProtNLM"/>
    </source>
</evidence>
<accession>A0A4P6I5E5</accession>
<dbReference type="OrthoDB" id="5459573at2"/>
<sequence>MAVRTSFWAAVLLMLLAGCAGQGGGLGGDKPPVMTVTDYFEYCSALPGPNACLSDPICNRFKQELSQPPTALSACLTMCRKTGDDLYVANLTNGCAGILDRAIDLCDQFCRRRDRS</sequence>
<dbReference type="Proteomes" id="UP000293296">
    <property type="component" value="Chromosome"/>
</dbReference>
<keyword evidence="1" id="KW-0732">Signal</keyword>
<dbReference type="AlphaFoldDB" id="A0A4P6I5E5"/>
<protein>
    <recommendedName>
        <fullName evidence="4">Lipoprotein</fullName>
    </recommendedName>
</protein>